<dbReference type="InterPro" id="IPR036388">
    <property type="entry name" value="WH-like_DNA-bd_sf"/>
</dbReference>
<reference evidence="2" key="1">
    <citation type="submission" date="2021-03" db="EMBL/GenBank/DDBJ databases">
        <title>Whole genome shotgun sequence of Actinoplanes consettensis NBRC 14913.</title>
        <authorList>
            <person name="Komaki H."/>
            <person name="Tamura T."/>
        </authorList>
    </citation>
    <scope>NUCLEOTIDE SEQUENCE</scope>
    <source>
        <strain evidence="2">NBRC 14913</strain>
    </source>
</reference>
<gene>
    <name evidence="2" type="ORF">Aco04nite_68820</name>
</gene>
<feature type="domain" description="HTH luxR-type" evidence="1">
    <location>
        <begin position="259"/>
        <end position="324"/>
    </location>
</feature>
<dbReference type="Gene3D" id="1.10.10.10">
    <property type="entry name" value="Winged helix-like DNA-binding domain superfamily/Winged helix DNA-binding domain"/>
    <property type="match status" value="2"/>
</dbReference>
<dbReference type="PANTHER" id="PTHR34293:SF1">
    <property type="entry name" value="HTH-TYPE TRANSCRIPTIONAL REGULATOR TRMBL2"/>
    <property type="match status" value="1"/>
</dbReference>
<proteinExistence type="predicted"/>
<dbReference type="CDD" id="cd06170">
    <property type="entry name" value="LuxR_C_like"/>
    <property type="match status" value="1"/>
</dbReference>
<dbReference type="InterPro" id="IPR036390">
    <property type="entry name" value="WH_DNA-bd_sf"/>
</dbReference>
<dbReference type="Proteomes" id="UP000680865">
    <property type="component" value="Unassembled WGS sequence"/>
</dbReference>
<sequence>MWETVGIPEVEAKVYEALIAPGQATVAGLAGRTGLTPARITRALTTLVGRGLVTRTPGRPARYAAVAPSLAGSVLIAKREHELGRLQQHLNRLDEAFHAEQSARQRPRSVEIIEGSSKVYRAFVQIQRSARFEVRSFDKPPYFVPPGEHGDEGPNLEERDHLQAGRVGYRVVYDAESVALPGRMDNILEGIRRGERARAGGTLPAKIVISDGAAAIVSSAADHRNELAYVLHPSSLLDLTIGLFEATWDRATPITRTETRIDDETFGPQERQLLTLLASGATDAVIARTFGWSVRTVQRHLHALLERLGARTRFQAGMEAVRRDWL</sequence>
<dbReference type="RefSeq" id="WP_213001363.1">
    <property type="nucleotide sequence ID" value="NZ_BAAATW010000007.1"/>
</dbReference>
<dbReference type="Pfam" id="PF00196">
    <property type="entry name" value="GerE"/>
    <property type="match status" value="1"/>
</dbReference>
<dbReference type="InterPro" id="IPR016032">
    <property type="entry name" value="Sig_transdc_resp-reg_C-effctor"/>
</dbReference>
<dbReference type="PROSITE" id="PS50043">
    <property type="entry name" value="HTH_LUXR_2"/>
    <property type="match status" value="1"/>
</dbReference>
<dbReference type="InterPro" id="IPR051797">
    <property type="entry name" value="TrmB-like"/>
</dbReference>
<evidence type="ECO:0000313" key="3">
    <source>
        <dbReference type="Proteomes" id="UP000680865"/>
    </source>
</evidence>
<protein>
    <recommendedName>
        <fullName evidence="1">HTH luxR-type domain-containing protein</fullName>
    </recommendedName>
</protein>
<dbReference type="SUPFAM" id="SSF46894">
    <property type="entry name" value="C-terminal effector domain of the bipartite response regulators"/>
    <property type="match status" value="1"/>
</dbReference>
<evidence type="ECO:0000259" key="1">
    <source>
        <dbReference type="PROSITE" id="PS50043"/>
    </source>
</evidence>
<organism evidence="2 3">
    <name type="scientific">Winogradskya consettensis</name>
    <dbReference type="NCBI Taxonomy" id="113560"/>
    <lineage>
        <taxon>Bacteria</taxon>
        <taxon>Bacillati</taxon>
        <taxon>Actinomycetota</taxon>
        <taxon>Actinomycetes</taxon>
        <taxon>Micromonosporales</taxon>
        <taxon>Micromonosporaceae</taxon>
        <taxon>Winogradskya</taxon>
    </lineage>
</organism>
<dbReference type="InterPro" id="IPR000792">
    <property type="entry name" value="Tscrpt_reg_LuxR_C"/>
</dbReference>
<comment type="caution">
    <text evidence="2">The sequence shown here is derived from an EMBL/GenBank/DDBJ whole genome shotgun (WGS) entry which is preliminary data.</text>
</comment>
<dbReference type="SMART" id="SM00421">
    <property type="entry name" value="HTH_LUXR"/>
    <property type="match status" value="1"/>
</dbReference>
<evidence type="ECO:0000313" key="2">
    <source>
        <dbReference type="EMBL" id="GIM80086.1"/>
    </source>
</evidence>
<dbReference type="PANTHER" id="PTHR34293">
    <property type="entry name" value="HTH-TYPE TRANSCRIPTIONAL REGULATOR TRMBL2"/>
    <property type="match status" value="1"/>
</dbReference>
<accession>A0A919SWR4</accession>
<keyword evidence="3" id="KW-1185">Reference proteome</keyword>
<dbReference type="EMBL" id="BOQP01000041">
    <property type="protein sequence ID" value="GIM80086.1"/>
    <property type="molecule type" value="Genomic_DNA"/>
</dbReference>
<dbReference type="GO" id="GO:0003677">
    <property type="term" value="F:DNA binding"/>
    <property type="evidence" value="ECO:0007669"/>
    <property type="project" value="InterPro"/>
</dbReference>
<dbReference type="SUPFAM" id="SSF46785">
    <property type="entry name" value="Winged helix' DNA-binding domain"/>
    <property type="match status" value="1"/>
</dbReference>
<dbReference type="GO" id="GO:0006355">
    <property type="term" value="P:regulation of DNA-templated transcription"/>
    <property type="evidence" value="ECO:0007669"/>
    <property type="project" value="InterPro"/>
</dbReference>
<dbReference type="AlphaFoldDB" id="A0A919SWR4"/>
<dbReference type="Pfam" id="PF01978">
    <property type="entry name" value="TrmB"/>
    <property type="match status" value="1"/>
</dbReference>
<dbReference type="InterPro" id="IPR002831">
    <property type="entry name" value="Tscrpt_reg_TrmB_N"/>
</dbReference>
<name>A0A919SWR4_9ACTN</name>